<feature type="coiled-coil region" evidence="1">
    <location>
        <begin position="146"/>
        <end position="208"/>
    </location>
</feature>
<gene>
    <name evidence="2" type="ORF">MTBPR1_30037</name>
</gene>
<keyword evidence="1" id="KW-0175">Coiled coil</keyword>
<dbReference type="Proteomes" id="UP000231658">
    <property type="component" value="Unassembled WGS sequence"/>
</dbReference>
<evidence type="ECO:0008006" key="4">
    <source>
        <dbReference type="Google" id="ProtNLM"/>
    </source>
</evidence>
<name>A0A1C3RHA8_9PROT</name>
<dbReference type="AlphaFoldDB" id="A0A1C3RHA8"/>
<keyword evidence="3" id="KW-1185">Reference proteome</keyword>
<evidence type="ECO:0000313" key="2">
    <source>
        <dbReference type="EMBL" id="SCA56667.1"/>
    </source>
</evidence>
<reference evidence="2 3" key="1">
    <citation type="submission" date="2016-07" db="EMBL/GenBank/DDBJ databases">
        <authorList>
            <person name="Lefevre C.T."/>
        </authorList>
    </citation>
    <scope>NUCLEOTIDE SEQUENCE [LARGE SCALE GENOMIC DNA]</scope>
    <source>
        <strain evidence="2">PR1</strain>
    </source>
</reference>
<proteinExistence type="predicted"/>
<evidence type="ECO:0000256" key="1">
    <source>
        <dbReference type="SAM" id="Coils"/>
    </source>
</evidence>
<accession>A0A1C3RHA8</accession>
<dbReference type="STRING" id="1867952.MTBPR1_30037"/>
<dbReference type="EMBL" id="FLYE01000023">
    <property type="protein sequence ID" value="SCA56667.1"/>
    <property type="molecule type" value="Genomic_DNA"/>
</dbReference>
<organism evidence="2 3">
    <name type="scientific">Candidatus Terasakiella magnetica</name>
    <dbReference type="NCBI Taxonomy" id="1867952"/>
    <lineage>
        <taxon>Bacteria</taxon>
        <taxon>Pseudomonadati</taxon>
        <taxon>Pseudomonadota</taxon>
        <taxon>Alphaproteobacteria</taxon>
        <taxon>Rhodospirillales</taxon>
        <taxon>Terasakiellaceae</taxon>
        <taxon>Terasakiella</taxon>
    </lineage>
</organism>
<evidence type="ECO:0000313" key="3">
    <source>
        <dbReference type="Proteomes" id="UP000231658"/>
    </source>
</evidence>
<sequence>MPHSTKTIIDMLNKENHEKCLALPHEQIKHIVYGAEKLSFDENLISVRSIRSVLKDEGISAGENKQLGVAVKSLVQIIQKLNAQKKIDEENLLEAVLPLQVTEKFEQLAETYAASLKEVRFAAAEAIKEQNTKAFAQMNQSVGLAAAEYEERIKRLHIENDDLRKQVEEQSEAISSGNEERQQLTVTVQSLESEVDILKEQVSGKDKAEKEVERLLGRLDVYESFPKPTAPRRSSSTKK</sequence>
<dbReference type="RefSeq" id="WP_069188756.1">
    <property type="nucleotide sequence ID" value="NZ_FLYE01000023.1"/>
</dbReference>
<protein>
    <recommendedName>
        <fullName evidence="4">KfrA N-terminal DNA-binding domain-containing protein</fullName>
    </recommendedName>
</protein>